<evidence type="ECO:0008006" key="3">
    <source>
        <dbReference type="Google" id="ProtNLM"/>
    </source>
</evidence>
<name>A0A9X2A5Z2_9FLAO</name>
<dbReference type="RefSeq" id="WP_240095245.1">
    <property type="nucleotide sequence ID" value="NZ_JAJSON010000004.1"/>
</dbReference>
<gene>
    <name evidence="1" type="ORF">LU635_00575</name>
</gene>
<dbReference type="Proteomes" id="UP001139344">
    <property type="component" value="Unassembled WGS sequence"/>
</dbReference>
<sequence>MRKLFFIDCSKAAECCNKSQYKEAKPLDKMKLFLHLTFCQACRKFSSKNSKLTEAIKKSKIQSCSEEQKQAWREQIKKEFAEDNV</sequence>
<proteinExistence type="predicted"/>
<comment type="caution">
    <text evidence="1">The sequence shown here is derived from an EMBL/GenBank/DDBJ whole genome shotgun (WGS) entry which is preliminary data.</text>
</comment>
<protein>
    <recommendedName>
        <fullName evidence="3">Glycine dehydrogenase</fullName>
    </recommendedName>
</protein>
<dbReference type="AlphaFoldDB" id="A0A9X2A5Z2"/>
<keyword evidence="2" id="KW-1185">Reference proteome</keyword>
<reference evidence="1" key="1">
    <citation type="submission" date="2021-12" db="EMBL/GenBank/DDBJ databases">
        <title>Description of Gramella crocea sp. nov., a new bacterium isolated from activated sludge.</title>
        <authorList>
            <person name="Zhang X."/>
        </authorList>
    </citation>
    <scope>NUCLEOTIDE SEQUENCE</scope>
    <source>
        <strain evidence="1">YB25</strain>
    </source>
</reference>
<evidence type="ECO:0000313" key="1">
    <source>
        <dbReference type="EMBL" id="MCG9970112.1"/>
    </source>
</evidence>
<dbReference type="EMBL" id="JAJSON010000004">
    <property type="protein sequence ID" value="MCG9970112.1"/>
    <property type="molecule type" value="Genomic_DNA"/>
</dbReference>
<evidence type="ECO:0000313" key="2">
    <source>
        <dbReference type="Proteomes" id="UP001139344"/>
    </source>
</evidence>
<organism evidence="1 2">
    <name type="scientific">Christiangramia crocea</name>
    <dbReference type="NCBI Taxonomy" id="2904124"/>
    <lineage>
        <taxon>Bacteria</taxon>
        <taxon>Pseudomonadati</taxon>
        <taxon>Bacteroidota</taxon>
        <taxon>Flavobacteriia</taxon>
        <taxon>Flavobacteriales</taxon>
        <taxon>Flavobacteriaceae</taxon>
        <taxon>Christiangramia</taxon>
    </lineage>
</organism>
<accession>A0A9X2A5Z2</accession>